<keyword evidence="3" id="KW-1185">Reference proteome</keyword>
<dbReference type="SUPFAM" id="SSF54001">
    <property type="entry name" value="Cysteine proteinases"/>
    <property type="match status" value="1"/>
</dbReference>
<dbReference type="RefSeq" id="WP_229675570.1">
    <property type="nucleotide sequence ID" value="NZ_BJYE01000036.1"/>
</dbReference>
<reference evidence="2 3" key="1">
    <citation type="submission" date="2019-07" db="EMBL/GenBank/DDBJ databases">
        <title>Whole genome shotgun sequence of Halolactibacillus alkaliphilus NBRC 103919.</title>
        <authorList>
            <person name="Hosoyama A."/>
            <person name="Uohara A."/>
            <person name="Ohji S."/>
            <person name="Ichikawa N."/>
        </authorList>
    </citation>
    <scope>NUCLEOTIDE SEQUENCE [LARGE SCALE GENOMIC DNA]</scope>
    <source>
        <strain evidence="2 3">NBRC 103919</strain>
    </source>
</reference>
<dbReference type="EMBL" id="BJYE01000036">
    <property type="protein sequence ID" value="GEN57695.1"/>
    <property type="molecule type" value="Genomic_DNA"/>
</dbReference>
<comment type="caution">
    <text evidence="2">The sequence shown here is derived from an EMBL/GenBank/DDBJ whole genome shotgun (WGS) entry which is preliminary data.</text>
</comment>
<evidence type="ECO:0008006" key="4">
    <source>
        <dbReference type="Google" id="ProtNLM"/>
    </source>
</evidence>
<evidence type="ECO:0000313" key="3">
    <source>
        <dbReference type="Proteomes" id="UP000321400"/>
    </source>
</evidence>
<dbReference type="Gene3D" id="3.90.1720.10">
    <property type="entry name" value="endopeptidase domain like (from Nostoc punctiforme)"/>
    <property type="match status" value="1"/>
</dbReference>
<dbReference type="InterPro" id="IPR038765">
    <property type="entry name" value="Papain-like_cys_pep_sf"/>
</dbReference>
<dbReference type="AlphaFoldDB" id="A0A511X452"/>
<protein>
    <recommendedName>
        <fullName evidence="4">Hydrolase</fullName>
    </recommendedName>
</protein>
<dbReference type="Pfam" id="PF05708">
    <property type="entry name" value="Peptidase_C92"/>
    <property type="match status" value="1"/>
</dbReference>
<dbReference type="InterPro" id="IPR024453">
    <property type="entry name" value="Peptidase_C92"/>
</dbReference>
<evidence type="ECO:0000313" key="2">
    <source>
        <dbReference type="EMBL" id="GEN57695.1"/>
    </source>
</evidence>
<keyword evidence="1" id="KW-0732">Signal</keyword>
<feature type="signal peptide" evidence="1">
    <location>
        <begin position="1"/>
        <end position="26"/>
    </location>
</feature>
<gene>
    <name evidence="2" type="ORF">HAL01_21590</name>
</gene>
<proteinExistence type="predicted"/>
<evidence type="ECO:0000256" key="1">
    <source>
        <dbReference type="SAM" id="SignalP"/>
    </source>
</evidence>
<name>A0A511X452_9BACI</name>
<sequence>MFRKFITFMVLLFTVTLLVYPNVSQAEELNNKPETDLSEETYNQLIENEIVDKKISYETWLIINNEDKFNEFDSEIPVPNELIQIEENMTSNIQTFSTGPTLNKGDILVSNGTSSFGLTGHAGIAISSTQVLHISGAKNSKPLVITTKQWQDRYGIVQGQKDGRTHTNVYRVGSRTNAIRAANWAKINYQNKNYSYSISMNLPSKNPTYCSKIVWQAYDSISAVKKPTTLIATPYGLPGYFKTNQNLKGVGII</sequence>
<dbReference type="Proteomes" id="UP000321400">
    <property type="component" value="Unassembled WGS sequence"/>
</dbReference>
<organism evidence="2 3">
    <name type="scientific">Halolactibacillus alkaliphilus</name>
    <dbReference type="NCBI Taxonomy" id="442899"/>
    <lineage>
        <taxon>Bacteria</taxon>
        <taxon>Bacillati</taxon>
        <taxon>Bacillota</taxon>
        <taxon>Bacilli</taxon>
        <taxon>Bacillales</taxon>
        <taxon>Bacillaceae</taxon>
        <taxon>Halolactibacillus</taxon>
    </lineage>
</organism>
<feature type="chain" id="PRO_5022740203" description="Hydrolase" evidence="1">
    <location>
        <begin position="27"/>
        <end position="253"/>
    </location>
</feature>
<accession>A0A511X452</accession>